<dbReference type="KEGG" id="bti:BTG_05225"/>
<accession>A0A9W3NW47</accession>
<evidence type="ECO:0000313" key="2">
    <source>
        <dbReference type="Proteomes" id="UP000005259"/>
    </source>
</evidence>
<sequence>MFQIYRENQEQAIAFFKEGASSDWNLPIQEIYINTGVAFDFSEERIQSTARAILDLINELK</sequence>
<protein>
    <submittedName>
        <fullName evidence="1">Peptidase M3 family protein</fullName>
    </submittedName>
</protein>
<proteinExistence type="predicted"/>
<reference evidence="1 2" key="1">
    <citation type="submission" date="2012-08" db="EMBL/GenBank/DDBJ databases">
        <authorList>
            <person name="Doggett N."/>
            <person name="Teshima H."/>
            <person name="Bruce D."/>
            <person name="Detter J.C."/>
            <person name="Johnson S.L."/>
            <person name="Han C."/>
        </authorList>
    </citation>
    <scope>NUCLEOTIDE SEQUENCE [LARGE SCALE GENOMIC DNA]</scope>
    <source>
        <strain evidence="1 2">HD-771</strain>
    </source>
</reference>
<evidence type="ECO:0000313" key="1">
    <source>
        <dbReference type="EMBL" id="AFQ14540.1"/>
    </source>
</evidence>
<gene>
    <name evidence="1" type="ORF">BTG_05225</name>
</gene>
<dbReference type="EMBL" id="CP003752">
    <property type="protein sequence ID" value="AFQ14540.1"/>
    <property type="molecule type" value="Genomic_DNA"/>
</dbReference>
<dbReference type="AlphaFoldDB" id="A0A9W3NW47"/>
<organism evidence="1 2">
    <name type="scientific">Bacillus thuringiensis HD-771</name>
    <dbReference type="NCBI Taxonomy" id="1218175"/>
    <lineage>
        <taxon>Bacteria</taxon>
        <taxon>Bacillati</taxon>
        <taxon>Bacillota</taxon>
        <taxon>Bacilli</taxon>
        <taxon>Bacillales</taxon>
        <taxon>Bacillaceae</taxon>
        <taxon>Bacillus</taxon>
        <taxon>Bacillus cereus group</taxon>
    </lineage>
</organism>
<dbReference type="Proteomes" id="UP000005259">
    <property type="component" value="Chromosome"/>
</dbReference>
<name>A0A9W3NW47_BACTU</name>